<sequence>MLAVDVQEGGDPTKAHCGTILLLGSSKEGEVEPLDRLLGIRGRLGDIKAVGSCHLLELGQASDLLAQLLAVTDDLFGHGVKSVCVFRFFLLLNEIIDTVQRDPAVVSNDPASSIRIW</sequence>
<dbReference type="EMBL" id="VSSQ01035832">
    <property type="protein sequence ID" value="MPM88156.1"/>
    <property type="molecule type" value="Genomic_DNA"/>
</dbReference>
<comment type="caution">
    <text evidence="1">The sequence shown here is derived from an EMBL/GenBank/DDBJ whole genome shotgun (WGS) entry which is preliminary data.</text>
</comment>
<proteinExistence type="predicted"/>
<organism evidence="1">
    <name type="scientific">bioreactor metagenome</name>
    <dbReference type="NCBI Taxonomy" id="1076179"/>
    <lineage>
        <taxon>unclassified sequences</taxon>
        <taxon>metagenomes</taxon>
        <taxon>ecological metagenomes</taxon>
    </lineage>
</organism>
<evidence type="ECO:0000313" key="1">
    <source>
        <dbReference type="EMBL" id="MPM88156.1"/>
    </source>
</evidence>
<accession>A0A645DFN3</accession>
<name>A0A645DFN3_9ZZZZ</name>
<reference evidence="1" key="1">
    <citation type="submission" date="2019-08" db="EMBL/GenBank/DDBJ databases">
        <authorList>
            <person name="Kucharzyk K."/>
            <person name="Murdoch R.W."/>
            <person name="Higgins S."/>
            <person name="Loffler F."/>
        </authorList>
    </citation>
    <scope>NUCLEOTIDE SEQUENCE</scope>
</reference>
<dbReference type="AlphaFoldDB" id="A0A645DFN3"/>
<protein>
    <submittedName>
        <fullName evidence="1">Uncharacterized protein</fullName>
    </submittedName>
</protein>
<gene>
    <name evidence="1" type="ORF">SDC9_135257</name>
</gene>